<dbReference type="InterPro" id="IPR006103">
    <property type="entry name" value="Glyco_hydro_2_cat"/>
</dbReference>
<keyword evidence="8" id="KW-1185">Reference proteome</keyword>
<gene>
    <name evidence="7" type="ORF">BN938_1361</name>
</gene>
<evidence type="ECO:0000259" key="5">
    <source>
        <dbReference type="Pfam" id="PF02836"/>
    </source>
</evidence>
<dbReference type="SUPFAM" id="SSF49303">
    <property type="entry name" value="beta-Galactosidase/glucuronidase domain"/>
    <property type="match status" value="1"/>
</dbReference>
<dbReference type="Proteomes" id="UP000027616">
    <property type="component" value="Chromosome I"/>
</dbReference>
<protein>
    <submittedName>
        <fullName evidence="7">Beta-galactosidase</fullName>
        <ecNumber evidence="7">3.2.1.23</ecNumber>
    </submittedName>
</protein>
<feature type="domain" description="Glycoside hydrolase family 2 immunoglobulin-like beta-sandwich" evidence="4">
    <location>
        <begin position="179"/>
        <end position="284"/>
    </location>
</feature>
<keyword evidence="3 7" id="KW-0326">Glycosidase</keyword>
<dbReference type="InterPro" id="IPR006104">
    <property type="entry name" value="Glyco_hydro_2_N"/>
</dbReference>
<dbReference type="PRINTS" id="PR00132">
    <property type="entry name" value="GLHYDRLASE2"/>
</dbReference>
<dbReference type="AlphaFoldDB" id="A0A060RCD3"/>
<dbReference type="SUPFAM" id="SSF51445">
    <property type="entry name" value="(Trans)glycosidases"/>
    <property type="match status" value="1"/>
</dbReference>
<proteinExistence type="inferred from homology"/>
<feature type="domain" description="Glycoside hydrolase family 2 catalytic" evidence="5">
    <location>
        <begin position="290"/>
        <end position="585"/>
    </location>
</feature>
<dbReference type="InterPro" id="IPR036156">
    <property type="entry name" value="Beta-gal/glucu_dom_sf"/>
</dbReference>
<dbReference type="PATRIC" id="fig|1433126.3.peg.1345"/>
<dbReference type="STRING" id="1433126.BN938_1361"/>
<dbReference type="Pfam" id="PF02836">
    <property type="entry name" value="Glyco_hydro_2_C"/>
    <property type="match status" value="1"/>
</dbReference>
<dbReference type="GO" id="GO:0005975">
    <property type="term" value="P:carbohydrate metabolic process"/>
    <property type="evidence" value="ECO:0007669"/>
    <property type="project" value="InterPro"/>
</dbReference>
<evidence type="ECO:0000313" key="7">
    <source>
        <dbReference type="EMBL" id="CDN31448.1"/>
    </source>
</evidence>
<reference evidence="7 8" key="1">
    <citation type="journal article" date="2015" name="Genome Announc.">
        <title>Complete Genome Sequence of the Novel Leech Symbiont Mucinivorans hirudinis M3T.</title>
        <authorList>
            <person name="Nelson M.C."/>
            <person name="Bomar L."/>
            <person name="Graf J."/>
        </authorList>
    </citation>
    <scope>NUCLEOTIDE SEQUENCE [LARGE SCALE GENOMIC DNA]</scope>
    <source>
        <strain evidence="8">M3</strain>
    </source>
</reference>
<accession>A0A060RCD3</accession>
<dbReference type="Pfam" id="PF00703">
    <property type="entry name" value="Glyco_hydro_2"/>
    <property type="match status" value="1"/>
</dbReference>
<dbReference type="InterPro" id="IPR006101">
    <property type="entry name" value="Glyco_hydro_2"/>
</dbReference>
<dbReference type="GO" id="GO:0004565">
    <property type="term" value="F:beta-galactosidase activity"/>
    <property type="evidence" value="ECO:0007669"/>
    <property type="project" value="UniProtKB-EC"/>
</dbReference>
<evidence type="ECO:0000259" key="4">
    <source>
        <dbReference type="Pfam" id="PF00703"/>
    </source>
</evidence>
<dbReference type="PANTHER" id="PTHR42732">
    <property type="entry name" value="BETA-GALACTOSIDASE"/>
    <property type="match status" value="1"/>
</dbReference>
<dbReference type="InterPro" id="IPR051913">
    <property type="entry name" value="GH2_Domain-Containing"/>
</dbReference>
<dbReference type="InterPro" id="IPR013783">
    <property type="entry name" value="Ig-like_fold"/>
</dbReference>
<organism evidence="7 8">
    <name type="scientific">Mucinivorans hirudinis</name>
    <dbReference type="NCBI Taxonomy" id="1433126"/>
    <lineage>
        <taxon>Bacteria</taxon>
        <taxon>Pseudomonadati</taxon>
        <taxon>Bacteroidota</taxon>
        <taxon>Bacteroidia</taxon>
        <taxon>Bacteroidales</taxon>
        <taxon>Rikenellaceae</taxon>
        <taxon>Mucinivorans</taxon>
    </lineage>
</organism>
<dbReference type="InterPro" id="IPR008979">
    <property type="entry name" value="Galactose-bd-like_sf"/>
</dbReference>
<dbReference type="eggNOG" id="COG3250">
    <property type="taxonomic scope" value="Bacteria"/>
</dbReference>
<keyword evidence="2 7" id="KW-0378">Hydrolase</keyword>
<dbReference type="Pfam" id="PF02837">
    <property type="entry name" value="Glyco_hydro_2_N"/>
    <property type="match status" value="1"/>
</dbReference>
<dbReference type="PANTHER" id="PTHR42732:SF1">
    <property type="entry name" value="BETA-MANNOSIDASE"/>
    <property type="match status" value="1"/>
</dbReference>
<evidence type="ECO:0000313" key="8">
    <source>
        <dbReference type="Proteomes" id="UP000027616"/>
    </source>
</evidence>
<evidence type="ECO:0000256" key="1">
    <source>
        <dbReference type="ARBA" id="ARBA00007401"/>
    </source>
</evidence>
<name>A0A060RCD3_9BACT</name>
<dbReference type="Gene3D" id="2.60.120.260">
    <property type="entry name" value="Galactose-binding domain-like"/>
    <property type="match status" value="1"/>
</dbReference>
<evidence type="ECO:0000259" key="6">
    <source>
        <dbReference type="Pfam" id="PF02837"/>
    </source>
</evidence>
<evidence type="ECO:0000256" key="2">
    <source>
        <dbReference type="ARBA" id="ARBA00022801"/>
    </source>
</evidence>
<dbReference type="SUPFAM" id="SSF49785">
    <property type="entry name" value="Galactose-binding domain-like"/>
    <property type="match status" value="1"/>
</dbReference>
<dbReference type="HOGENOM" id="CLU_006501_5_0_10"/>
<dbReference type="OrthoDB" id="9801077at2"/>
<sequence>MKRLFFAIIILISISPLVAREVINLNRGWQFTPGWEVNKGKYTEINLPHTYNLDALSGKQDYYRGLANYVKTLEIPVTWRSDKVFLRFKGVNQTADLYVNSKHVGQHKGGYTAFGWDITPFLRFGERNTLWVRVNNAPDLDVMPLVGDFNMYGGIYRDVEMIVVPKTHIDLENFGSFGVFVTQNSVNEEKAEITVTTTVTGDPNDNAEVKLYLRDEQKQILDSVVRRVRIENDGDTEISRQFTINNPHLWNGTIDPYMYNVLVEVKSTKTGSRADFVEQNFGVRYWEVNKDNQFTLNGKPYKIQGVAKHQDYAGLGNAVNRLNHERDMELMLEMGVNAVRLAHYPYDSYFIELCDKNGIIVWSEIPFVGPGGYRDKGFNDSEAFMDNGKHQLVEMIRQHYNHPSILFWGLFNELIQQGDDPAPYVRELNELAKEEDPSRLTVAASNQDGDLNFITDLIAFNKYFGWYGGMPADLEQWGRTLRRDWAKLLVGISEYGAGSSIYHQQDTLMKTIPTSYWHPENWQTHFHEEHWKIIKDKPYFWGTFVWAMFDFGAAHRTEGQLAGVNDKGLVTFDRAIKKDAFYFYKANWNKEDPFVYIAERRNRERSSPVQTIKIYSNQEQVDVTIDGNRTICLQSDGYGTFLWKDVELGKGEHTVEVVTPDGSRDSVTFTIR</sequence>
<dbReference type="InterPro" id="IPR017853">
    <property type="entry name" value="GH"/>
</dbReference>
<dbReference type="Gene3D" id="3.20.20.80">
    <property type="entry name" value="Glycosidases"/>
    <property type="match status" value="1"/>
</dbReference>
<dbReference type="Gene3D" id="2.60.40.10">
    <property type="entry name" value="Immunoglobulins"/>
    <property type="match status" value="2"/>
</dbReference>
<evidence type="ECO:0000256" key="3">
    <source>
        <dbReference type="ARBA" id="ARBA00023295"/>
    </source>
</evidence>
<dbReference type="EMBL" id="HG934468">
    <property type="protein sequence ID" value="CDN31448.1"/>
    <property type="molecule type" value="Genomic_DNA"/>
</dbReference>
<dbReference type="KEGG" id="rbc:BN938_1361"/>
<dbReference type="EC" id="3.2.1.23" evidence="7"/>
<comment type="similarity">
    <text evidence="1">Belongs to the glycosyl hydrolase 2 family.</text>
</comment>
<dbReference type="InterPro" id="IPR006102">
    <property type="entry name" value="Ig-like_GH2"/>
</dbReference>
<feature type="domain" description="Glycosyl hydrolases family 2 sugar binding" evidence="6">
    <location>
        <begin position="38"/>
        <end position="165"/>
    </location>
</feature>